<accession>A0AA39N372</accession>
<dbReference type="GeneID" id="85357073"/>
<dbReference type="RefSeq" id="XP_060329229.1">
    <property type="nucleotide sequence ID" value="XM_060473525.1"/>
</dbReference>
<sequence>MVSEEMFGSRWTSLFIYLIPSFVLAIDTYSIDSHIAAHTDRVRTAKYNSFPRRQSTFQRPMTSPNVTSNIRQKAHKVHHM</sequence>
<organism evidence="2 3">
    <name type="scientific">Armillaria tabescens</name>
    <name type="common">Ringless honey mushroom</name>
    <name type="synonym">Agaricus tabescens</name>
    <dbReference type="NCBI Taxonomy" id="1929756"/>
    <lineage>
        <taxon>Eukaryota</taxon>
        <taxon>Fungi</taxon>
        <taxon>Dikarya</taxon>
        <taxon>Basidiomycota</taxon>
        <taxon>Agaricomycotina</taxon>
        <taxon>Agaricomycetes</taxon>
        <taxon>Agaricomycetidae</taxon>
        <taxon>Agaricales</taxon>
        <taxon>Marasmiineae</taxon>
        <taxon>Physalacriaceae</taxon>
        <taxon>Desarmillaria</taxon>
    </lineage>
</organism>
<feature type="compositionally biased region" description="Polar residues" evidence="1">
    <location>
        <begin position="56"/>
        <end position="71"/>
    </location>
</feature>
<evidence type="ECO:0000256" key="1">
    <source>
        <dbReference type="SAM" id="MobiDB-lite"/>
    </source>
</evidence>
<gene>
    <name evidence="2" type="ORF">EV420DRAFT_1552861</name>
</gene>
<keyword evidence="3" id="KW-1185">Reference proteome</keyword>
<proteinExistence type="predicted"/>
<name>A0AA39N372_ARMTA</name>
<evidence type="ECO:0000313" key="2">
    <source>
        <dbReference type="EMBL" id="KAK0455719.1"/>
    </source>
</evidence>
<feature type="region of interest" description="Disordered" evidence="1">
    <location>
        <begin position="56"/>
        <end position="80"/>
    </location>
</feature>
<protein>
    <submittedName>
        <fullName evidence="2">Uncharacterized protein</fullName>
    </submittedName>
</protein>
<dbReference type="Proteomes" id="UP001175211">
    <property type="component" value="Unassembled WGS sequence"/>
</dbReference>
<dbReference type="AlphaFoldDB" id="A0AA39N372"/>
<dbReference type="EMBL" id="JAUEPS010000024">
    <property type="protein sequence ID" value="KAK0455719.1"/>
    <property type="molecule type" value="Genomic_DNA"/>
</dbReference>
<comment type="caution">
    <text evidence="2">The sequence shown here is derived from an EMBL/GenBank/DDBJ whole genome shotgun (WGS) entry which is preliminary data.</text>
</comment>
<evidence type="ECO:0000313" key="3">
    <source>
        <dbReference type="Proteomes" id="UP001175211"/>
    </source>
</evidence>
<reference evidence="2" key="1">
    <citation type="submission" date="2023-06" db="EMBL/GenBank/DDBJ databases">
        <authorList>
            <consortium name="Lawrence Berkeley National Laboratory"/>
            <person name="Ahrendt S."/>
            <person name="Sahu N."/>
            <person name="Indic B."/>
            <person name="Wong-Bajracharya J."/>
            <person name="Merenyi Z."/>
            <person name="Ke H.-M."/>
            <person name="Monk M."/>
            <person name="Kocsube S."/>
            <person name="Drula E."/>
            <person name="Lipzen A."/>
            <person name="Balint B."/>
            <person name="Henrissat B."/>
            <person name="Andreopoulos B."/>
            <person name="Martin F.M."/>
            <person name="Harder C.B."/>
            <person name="Rigling D."/>
            <person name="Ford K.L."/>
            <person name="Foster G.D."/>
            <person name="Pangilinan J."/>
            <person name="Papanicolaou A."/>
            <person name="Barry K."/>
            <person name="LaButti K."/>
            <person name="Viragh M."/>
            <person name="Koriabine M."/>
            <person name="Yan M."/>
            <person name="Riley R."/>
            <person name="Champramary S."/>
            <person name="Plett K.L."/>
            <person name="Tsai I.J."/>
            <person name="Slot J."/>
            <person name="Sipos G."/>
            <person name="Plett J."/>
            <person name="Nagy L.G."/>
            <person name="Grigoriev I.V."/>
        </authorList>
    </citation>
    <scope>NUCLEOTIDE SEQUENCE</scope>
    <source>
        <strain evidence="2">CCBAS 213</strain>
    </source>
</reference>